<dbReference type="NCBIfam" id="TIGR03605">
    <property type="entry name" value="antibiot_sagB"/>
    <property type="match status" value="1"/>
</dbReference>
<comment type="caution">
    <text evidence="2">The sequence shown here is derived from an EMBL/GenBank/DDBJ whole genome shotgun (WGS) entry which is preliminary data.</text>
</comment>
<dbReference type="PANTHER" id="PTHR43745">
    <property type="entry name" value="NITROREDUCTASE MJ1384-RELATED"/>
    <property type="match status" value="1"/>
</dbReference>
<accession>A0A4R1BPF3</accession>
<dbReference type="Proteomes" id="UP000295244">
    <property type="component" value="Unassembled WGS sequence"/>
</dbReference>
<evidence type="ECO:0000313" key="3">
    <source>
        <dbReference type="Proteomes" id="UP000295244"/>
    </source>
</evidence>
<dbReference type="OrthoDB" id="3723182at2"/>
<dbReference type="InterPro" id="IPR052544">
    <property type="entry name" value="Bacteriocin_Proc_Enz"/>
</dbReference>
<reference evidence="2 3" key="1">
    <citation type="submission" date="2019-03" db="EMBL/GenBank/DDBJ databases">
        <title>Whole genome sequence of a novel Rubrobacter taiwanensis strain, isolated from Yellowstone National Park.</title>
        <authorList>
            <person name="Freed S."/>
            <person name="Ramaley R.F."/>
            <person name="Kyndt J.A."/>
        </authorList>
    </citation>
    <scope>NUCLEOTIDE SEQUENCE [LARGE SCALE GENOMIC DNA]</scope>
    <source>
        <strain evidence="2 3">Yellowstone</strain>
    </source>
</reference>
<feature type="domain" description="Nitroreductase" evidence="1">
    <location>
        <begin position="173"/>
        <end position="354"/>
    </location>
</feature>
<dbReference type="RefSeq" id="WP_132689286.1">
    <property type="nucleotide sequence ID" value="NZ_SKBU01000008.1"/>
</dbReference>
<dbReference type="InterPro" id="IPR020051">
    <property type="entry name" value="SagB-type_dehydrogenase"/>
</dbReference>
<dbReference type="SUPFAM" id="SSF55469">
    <property type="entry name" value="FMN-dependent nitroreductase-like"/>
    <property type="match status" value="1"/>
</dbReference>
<dbReference type="CDD" id="cd02142">
    <property type="entry name" value="McbC_SagB-like_oxidoreductase"/>
    <property type="match status" value="1"/>
</dbReference>
<dbReference type="Pfam" id="PF00881">
    <property type="entry name" value="Nitroreductase"/>
    <property type="match status" value="1"/>
</dbReference>
<evidence type="ECO:0000259" key="1">
    <source>
        <dbReference type="Pfam" id="PF00881"/>
    </source>
</evidence>
<protein>
    <submittedName>
        <fullName evidence="2">SagB/ThcOx family dehydrogenase</fullName>
    </submittedName>
</protein>
<dbReference type="EMBL" id="SKBU01000008">
    <property type="protein sequence ID" value="TCJ19490.1"/>
    <property type="molecule type" value="Genomic_DNA"/>
</dbReference>
<organism evidence="2 3">
    <name type="scientific">Rubrobacter taiwanensis</name>
    <dbReference type="NCBI Taxonomy" id="185139"/>
    <lineage>
        <taxon>Bacteria</taxon>
        <taxon>Bacillati</taxon>
        <taxon>Actinomycetota</taxon>
        <taxon>Rubrobacteria</taxon>
        <taxon>Rubrobacterales</taxon>
        <taxon>Rubrobacteraceae</taxon>
        <taxon>Rubrobacter</taxon>
    </lineage>
</organism>
<dbReference type="InterPro" id="IPR000415">
    <property type="entry name" value="Nitroreductase-like"/>
</dbReference>
<dbReference type="Gene3D" id="3.40.109.10">
    <property type="entry name" value="NADH Oxidase"/>
    <property type="match status" value="1"/>
</dbReference>
<name>A0A4R1BPF3_9ACTN</name>
<evidence type="ECO:0000313" key="2">
    <source>
        <dbReference type="EMBL" id="TCJ19490.1"/>
    </source>
</evidence>
<keyword evidence="3" id="KW-1185">Reference proteome</keyword>
<sequence>MMVKTSQNLVLFWRDGQLICDNFLACKQRALSPIAEPLLRWFSDWKDINTVVELERNNEANSNLRALTQQLLDAGILIEQNSEAHRLENKLKIWDVWGQGAKYFRFSGRTSASTKFLSGATDADRLSEKANLSPPPSVYKEYSGAKLVPLDKPYPTSEKERNVDEDSFINVLLRRRTTRVLAPDRPITASQLSALLYYFCGATHVVQTKGTGEVLLKTSPSGGARHSIEVYPCVFHVEGIDPGIYHYSVKHHGLELISPGDYRDRFPEMCGGQEYTSRAGIVFIYAAVLDRQVWKYETARAYRGLMIDLGHLSQTFYLVAAWLGLGAFFTAAFRDELIENNLGLDWTKEIVLGVSGAGILARSARERQHEALTGLGEPLN</sequence>
<dbReference type="GO" id="GO:0016491">
    <property type="term" value="F:oxidoreductase activity"/>
    <property type="evidence" value="ECO:0007669"/>
    <property type="project" value="InterPro"/>
</dbReference>
<proteinExistence type="predicted"/>
<gene>
    <name evidence="2" type="ORF">E0L93_04920</name>
</gene>
<dbReference type="PANTHER" id="PTHR43745:SF2">
    <property type="entry name" value="NITROREDUCTASE MJ1384-RELATED"/>
    <property type="match status" value="1"/>
</dbReference>
<dbReference type="InterPro" id="IPR029479">
    <property type="entry name" value="Nitroreductase"/>
</dbReference>
<dbReference type="AlphaFoldDB" id="A0A4R1BPF3"/>